<accession>X0YCF6</accession>
<name>X0YCF6_9ZZZZ</name>
<protein>
    <submittedName>
        <fullName evidence="1">Uncharacterized protein</fullName>
    </submittedName>
</protein>
<proteinExistence type="predicted"/>
<evidence type="ECO:0000313" key="1">
    <source>
        <dbReference type="EMBL" id="GAG53555.1"/>
    </source>
</evidence>
<comment type="caution">
    <text evidence="1">The sequence shown here is derived from an EMBL/GenBank/DDBJ whole genome shotgun (WGS) entry which is preliminary data.</text>
</comment>
<gene>
    <name evidence="1" type="ORF">S01H1_76373</name>
</gene>
<reference evidence="1" key="1">
    <citation type="journal article" date="2014" name="Front. Microbiol.">
        <title>High frequency of phylogenetically diverse reductive dehalogenase-homologous genes in deep subseafloor sedimentary metagenomes.</title>
        <authorList>
            <person name="Kawai M."/>
            <person name="Futagami T."/>
            <person name="Toyoda A."/>
            <person name="Takaki Y."/>
            <person name="Nishi S."/>
            <person name="Hori S."/>
            <person name="Arai W."/>
            <person name="Tsubouchi T."/>
            <person name="Morono Y."/>
            <person name="Uchiyama I."/>
            <person name="Ito T."/>
            <person name="Fujiyama A."/>
            <person name="Inagaki F."/>
            <person name="Takami H."/>
        </authorList>
    </citation>
    <scope>NUCLEOTIDE SEQUENCE</scope>
    <source>
        <strain evidence="1">Expedition CK06-06</strain>
    </source>
</reference>
<sequence>MDIVITVPKSELKNIEQEEKWAKGEMGDGGLVECYWQIGRKPKHLRGWSELKDDEEDRVYFIHDGMIVNYNVFREFTWDAHCDVTGRDWPGLNLLMETPSVPVTPPVPMKGFRGFRYIERTKALQ</sequence>
<organism evidence="1">
    <name type="scientific">marine sediment metagenome</name>
    <dbReference type="NCBI Taxonomy" id="412755"/>
    <lineage>
        <taxon>unclassified sequences</taxon>
        <taxon>metagenomes</taxon>
        <taxon>ecological metagenomes</taxon>
    </lineage>
</organism>
<dbReference type="EMBL" id="BARS01051249">
    <property type="protein sequence ID" value="GAG53555.1"/>
    <property type="molecule type" value="Genomic_DNA"/>
</dbReference>
<dbReference type="AlphaFoldDB" id="X0YCF6"/>